<feature type="transmembrane region" description="Helical" evidence="2">
    <location>
        <begin position="295"/>
        <end position="316"/>
    </location>
</feature>
<feature type="transmembrane region" description="Helical" evidence="2">
    <location>
        <begin position="162"/>
        <end position="181"/>
    </location>
</feature>
<dbReference type="EMBL" id="FNDT01000002">
    <property type="protein sequence ID" value="SDH74209.1"/>
    <property type="molecule type" value="Genomic_DNA"/>
</dbReference>
<gene>
    <name evidence="3" type="ORF">SAMN04488693_102274</name>
</gene>
<keyword evidence="4" id="KW-1185">Reference proteome</keyword>
<dbReference type="InterPro" id="IPR026898">
    <property type="entry name" value="PrsW"/>
</dbReference>
<feature type="transmembrane region" description="Helical" evidence="2">
    <location>
        <begin position="59"/>
        <end position="79"/>
    </location>
</feature>
<feature type="transmembrane region" description="Helical" evidence="2">
    <location>
        <begin position="85"/>
        <end position="106"/>
    </location>
</feature>
<sequence length="420" mass="43964">MNSGRGHAGRGNHVPPHLQPPLGMWQQVQDGPPVPPPARPSAGLRPTGRKCSHPVGSTVVNALLIIVAGLVLAGVAVLVTAQLGTAALVLCAALALVPLGICLAGIRWVDRWDPEPRGALVFAFLWGAGMSVAVTLLFGPAVTALLSAGLDGASPDVVGPVFQAPLVEEIAKGLGVLVLAFSRRTHFDGPVDGIVYAGTVAAGFAFTENILYFGSALTDPAGLGGLITVFVMRGIFSPFAHVMFTGALGFVLGVVLAKRRTGGRLVGAFLVGLVPAIAGHMLWNGGLVVVFTDFFSFYFLVQLPLFLIVIAVVLGLRRAERAVTYQRLAEYSASGWLTDREVEMVASPGGRSSALAWAARVGAAPAMKRFISIGVRLAFVRQRLRAGHAAATDPQLELQLLHDLDAARGEIISAASARRF</sequence>
<protein>
    <submittedName>
        <fullName evidence="3">Membrane proteinase PrsW, cleaves anti-sigma factor RsiW, M82 family</fullName>
    </submittedName>
</protein>
<dbReference type="PANTHER" id="PTHR36844:SF1">
    <property type="entry name" value="PROTEASE PRSW"/>
    <property type="match status" value="1"/>
</dbReference>
<evidence type="ECO:0000256" key="1">
    <source>
        <dbReference type="SAM" id="MobiDB-lite"/>
    </source>
</evidence>
<reference evidence="3 4" key="1">
    <citation type="submission" date="2016-10" db="EMBL/GenBank/DDBJ databases">
        <authorList>
            <person name="de Groot N.N."/>
        </authorList>
    </citation>
    <scope>NUCLEOTIDE SEQUENCE [LARGE SCALE GENOMIC DNA]</scope>
    <source>
        <strain evidence="3 4">NP_1H</strain>
    </source>
</reference>
<keyword evidence="2" id="KW-0472">Membrane</keyword>
<feature type="transmembrane region" description="Helical" evidence="2">
    <location>
        <begin position="264"/>
        <end position="283"/>
    </location>
</feature>
<dbReference type="GO" id="GO:0008233">
    <property type="term" value="F:peptidase activity"/>
    <property type="evidence" value="ECO:0007669"/>
    <property type="project" value="InterPro"/>
</dbReference>
<dbReference type="PANTHER" id="PTHR36844">
    <property type="entry name" value="PROTEASE PRSW"/>
    <property type="match status" value="1"/>
</dbReference>
<keyword evidence="2" id="KW-1133">Transmembrane helix</keyword>
<dbReference type="AlphaFoldDB" id="A0A1G8EWW4"/>
<dbReference type="STRING" id="335973.SAMN04488693_102274"/>
<dbReference type="Proteomes" id="UP000199258">
    <property type="component" value="Unassembled WGS sequence"/>
</dbReference>
<organism evidence="3 4">
    <name type="scientific">Arthrobacter subterraneus</name>
    <dbReference type="NCBI Taxonomy" id="335973"/>
    <lineage>
        <taxon>Bacteria</taxon>
        <taxon>Bacillati</taxon>
        <taxon>Actinomycetota</taxon>
        <taxon>Actinomycetes</taxon>
        <taxon>Micrococcales</taxon>
        <taxon>Micrococcaceae</taxon>
        <taxon>Arthrobacter</taxon>
    </lineage>
</organism>
<proteinExistence type="predicted"/>
<accession>A0A1G8EWW4</accession>
<evidence type="ECO:0000313" key="3">
    <source>
        <dbReference type="EMBL" id="SDH74209.1"/>
    </source>
</evidence>
<evidence type="ECO:0000256" key="2">
    <source>
        <dbReference type="SAM" id="Phobius"/>
    </source>
</evidence>
<evidence type="ECO:0000313" key="4">
    <source>
        <dbReference type="Proteomes" id="UP000199258"/>
    </source>
</evidence>
<feature type="transmembrane region" description="Helical" evidence="2">
    <location>
        <begin position="235"/>
        <end position="257"/>
    </location>
</feature>
<feature type="region of interest" description="Disordered" evidence="1">
    <location>
        <begin position="1"/>
        <end position="50"/>
    </location>
</feature>
<feature type="transmembrane region" description="Helical" evidence="2">
    <location>
        <begin position="118"/>
        <end position="142"/>
    </location>
</feature>
<keyword evidence="2" id="KW-0812">Transmembrane</keyword>
<dbReference type="Pfam" id="PF13367">
    <property type="entry name" value="PrsW-protease"/>
    <property type="match status" value="1"/>
</dbReference>
<feature type="transmembrane region" description="Helical" evidence="2">
    <location>
        <begin position="193"/>
        <end position="215"/>
    </location>
</feature>
<name>A0A1G8EWW4_9MICC</name>